<feature type="domain" description="DUF6460" evidence="2">
    <location>
        <begin position="65"/>
        <end position="91"/>
    </location>
</feature>
<gene>
    <name evidence="3" type="ORF">SAMN06297382_2057</name>
</gene>
<organism evidence="3 4">
    <name type="scientific">Amphiplicatus metriothermophilus</name>
    <dbReference type="NCBI Taxonomy" id="1519374"/>
    <lineage>
        <taxon>Bacteria</taxon>
        <taxon>Pseudomonadati</taxon>
        <taxon>Pseudomonadota</taxon>
        <taxon>Alphaproteobacteria</taxon>
        <taxon>Parvularculales</taxon>
        <taxon>Parvularculaceae</taxon>
        <taxon>Amphiplicatus</taxon>
    </lineage>
</organism>
<evidence type="ECO:0000256" key="1">
    <source>
        <dbReference type="SAM" id="Phobius"/>
    </source>
</evidence>
<evidence type="ECO:0000313" key="3">
    <source>
        <dbReference type="EMBL" id="SNT74149.1"/>
    </source>
</evidence>
<dbReference type="Proteomes" id="UP000198346">
    <property type="component" value="Unassembled WGS sequence"/>
</dbReference>
<keyword evidence="1" id="KW-0812">Transmembrane</keyword>
<sequence length="100" mass="10490">MAENDLKTRLVGRSAGKTIIQLVVASILVGALLSVIGLGPREFWGGIFHLARDLVSALGDSIGEIAGRLATWLVIGAAVVAPVWIVLRLLGGGRRPAPRE</sequence>
<dbReference type="Pfam" id="PF20061">
    <property type="entry name" value="DUF6460"/>
    <property type="match status" value="1"/>
</dbReference>
<reference evidence="3 4" key="1">
    <citation type="submission" date="2017-07" db="EMBL/GenBank/DDBJ databases">
        <authorList>
            <person name="Sun Z.S."/>
            <person name="Albrecht U."/>
            <person name="Echele G."/>
            <person name="Lee C.C."/>
        </authorList>
    </citation>
    <scope>NUCLEOTIDE SEQUENCE [LARGE SCALE GENOMIC DNA]</scope>
    <source>
        <strain evidence="3 4">CGMCC 1.12710</strain>
    </source>
</reference>
<dbReference type="AlphaFoldDB" id="A0A239PV21"/>
<evidence type="ECO:0000313" key="4">
    <source>
        <dbReference type="Proteomes" id="UP000198346"/>
    </source>
</evidence>
<dbReference type="RefSeq" id="WP_089412525.1">
    <property type="nucleotide sequence ID" value="NZ_FZQA01000004.1"/>
</dbReference>
<keyword evidence="4" id="KW-1185">Reference proteome</keyword>
<keyword evidence="1" id="KW-1133">Transmembrane helix</keyword>
<name>A0A239PV21_9PROT</name>
<accession>A0A239PV21</accession>
<protein>
    <recommendedName>
        <fullName evidence="2">DUF6460 domain-containing protein</fullName>
    </recommendedName>
</protein>
<proteinExistence type="predicted"/>
<feature type="transmembrane region" description="Helical" evidence="1">
    <location>
        <begin position="20"/>
        <end position="39"/>
    </location>
</feature>
<dbReference type="EMBL" id="FZQA01000004">
    <property type="protein sequence ID" value="SNT74149.1"/>
    <property type="molecule type" value="Genomic_DNA"/>
</dbReference>
<dbReference type="InterPro" id="IPR045594">
    <property type="entry name" value="DUF6460"/>
</dbReference>
<feature type="transmembrane region" description="Helical" evidence="1">
    <location>
        <begin position="69"/>
        <end position="90"/>
    </location>
</feature>
<evidence type="ECO:0000259" key="2">
    <source>
        <dbReference type="Pfam" id="PF20061"/>
    </source>
</evidence>
<keyword evidence="1" id="KW-0472">Membrane</keyword>